<evidence type="ECO:0000313" key="2">
    <source>
        <dbReference type="Proteomes" id="UP000182427"/>
    </source>
</evidence>
<keyword evidence="2" id="KW-1185">Reference proteome</keyword>
<sequence>MSFYRLSVPIGAGQHHHRTGCGVESLLLVVLSVPLQSSCLGVGLDTRLIPTLVWFSGFIEEMRVYWLGCKSSGPPVPVSG</sequence>
<dbReference type="AlphaFoldDB" id="A0A1G7JE21"/>
<gene>
    <name evidence="1" type="ORF">SAMN05444167_1786</name>
</gene>
<protein>
    <submittedName>
        <fullName evidence="1">Uncharacterized protein</fullName>
    </submittedName>
</protein>
<organism evidence="1 2">
    <name type="scientific">Terriglobus roseus</name>
    <dbReference type="NCBI Taxonomy" id="392734"/>
    <lineage>
        <taxon>Bacteria</taxon>
        <taxon>Pseudomonadati</taxon>
        <taxon>Acidobacteriota</taxon>
        <taxon>Terriglobia</taxon>
        <taxon>Terriglobales</taxon>
        <taxon>Acidobacteriaceae</taxon>
        <taxon>Terriglobus</taxon>
    </lineage>
</organism>
<dbReference type="Proteomes" id="UP000182427">
    <property type="component" value="Chromosome I"/>
</dbReference>
<evidence type="ECO:0000313" key="1">
    <source>
        <dbReference type="EMBL" id="SDF23125.1"/>
    </source>
</evidence>
<accession>A0A1G7JE21</accession>
<dbReference type="EMBL" id="LT629690">
    <property type="protein sequence ID" value="SDF23125.1"/>
    <property type="molecule type" value="Genomic_DNA"/>
</dbReference>
<proteinExistence type="predicted"/>
<name>A0A1G7JE21_9BACT</name>
<reference evidence="1 2" key="1">
    <citation type="submission" date="2016-10" db="EMBL/GenBank/DDBJ databases">
        <authorList>
            <person name="de Groot N.N."/>
        </authorList>
    </citation>
    <scope>NUCLEOTIDE SEQUENCE [LARGE SCALE GENOMIC DNA]</scope>
    <source>
        <strain evidence="1 2">GAS232</strain>
    </source>
</reference>